<dbReference type="SUPFAM" id="SSF51735">
    <property type="entry name" value="NAD(P)-binding Rossmann-fold domains"/>
    <property type="match status" value="1"/>
</dbReference>
<dbReference type="EMBL" id="NBTZ01000036">
    <property type="protein sequence ID" value="OTP76525.1"/>
    <property type="molecule type" value="Genomic_DNA"/>
</dbReference>
<dbReference type="InterPro" id="IPR036291">
    <property type="entry name" value="NAD(P)-bd_dom_sf"/>
</dbReference>
<proteinExistence type="inferred from homology"/>
<comment type="caution">
    <text evidence="3">The sequence shown here is derived from an EMBL/GenBank/DDBJ whole genome shotgun (WGS) entry which is preliminary data.</text>
</comment>
<dbReference type="Pfam" id="PF13561">
    <property type="entry name" value="adh_short_C2"/>
    <property type="match status" value="1"/>
</dbReference>
<dbReference type="PRINTS" id="PR00081">
    <property type="entry name" value="GDHRDH"/>
</dbReference>
<dbReference type="AlphaFoldDB" id="A0A242MYP7"/>
<reference evidence="3 4" key="1">
    <citation type="submission" date="2017-03" db="EMBL/GenBank/DDBJ databases">
        <title>Genome analysis of strain PAMC 26577.</title>
        <authorList>
            <person name="Oh H.-M."/>
            <person name="Yang J.-A."/>
        </authorList>
    </citation>
    <scope>NUCLEOTIDE SEQUENCE [LARGE SCALE GENOMIC DNA]</scope>
    <source>
        <strain evidence="3 4">PAMC 26577</strain>
    </source>
</reference>
<sequence>MSNTFQGRRVLIVGAAGGIGRATVAAFAAAGASVTAAGRTLESVKGVVAAPGIIGAALNILDNGVIEAFFVANDPFDHVVIAAASTIAGSVASLSLDDAKASMESKFWGAYRVARAVQVNEGGSITFVSGVLSKRPSATSVLQGAINAGLEGLARGLALERAPVRVNTVSPGIIDTPLHDRMLKTSRAAMYDRMRTGLPARRLGDPGDVAQAIVFAASNPFVTGSTISVDGGVSIM</sequence>
<dbReference type="InterPro" id="IPR051122">
    <property type="entry name" value="SDR_DHRS6-like"/>
</dbReference>
<accession>A0A242MYP7</accession>
<dbReference type="Proteomes" id="UP000195221">
    <property type="component" value="Unassembled WGS sequence"/>
</dbReference>
<dbReference type="RefSeq" id="WP_075359247.1">
    <property type="nucleotide sequence ID" value="NZ_MSRG01000065.1"/>
</dbReference>
<gene>
    <name evidence="3" type="ORF">PAMC26577_10675</name>
</gene>
<comment type="similarity">
    <text evidence="1">Belongs to the short-chain dehydrogenases/reductases (SDR) family.</text>
</comment>
<dbReference type="PANTHER" id="PTHR43477">
    <property type="entry name" value="DIHYDROANTICAPSIN 7-DEHYDROGENASE"/>
    <property type="match status" value="1"/>
</dbReference>
<dbReference type="Gene3D" id="3.40.50.720">
    <property type="entry name" value="NAD(P)-binding Rossmann-like Domain"/>
    <property type="match status" value="1"/>
</dbReference>
<evidence type="ECO:0000313" key="4">
    <source>
        <dbReference type="Proteomes" id="UP000195221"/>
    </source>
</evidence>
<protein>
    <submittedName>
        <fullName evidence="3">Short chain dehydrogenase</fullName>
    </submittedName>
</protein>
<organism evidence="3 4">
    <name type="scientific">Caballeronia sordidicola</name>
    <name type="common">Burkholderia sordidicola</name>
    <dbReference type="NCBI Taxonomy" id="196367"/>
    <lineage>
        <taxon>Bacteria</taxon>
        <taxon>Pseudomonadati</taxon>
        <taxon>Pseudomonadota</taxon>
        <taxon>Betaproteobacteria</taxon>
        <taxon>Burkholderiales</taxon>
        <taxon>Burkholderiaceae</taxon>
        <taxon>Caballeronia</taxon>
    </lineage>
</organism>
<dbReference type="PANTHER" id="PTHR43477:SF1">
    <property type="entry name" value="DIHYDROANTICAPSIN 7-DEHYDROGENASE"/>
    <property type="match status" value="1"/>
</dbReference>
<name>A0A242MYP7_CABSO</name>
<keyword evidence="2" id="KW-0560">Oxidoreductase</keyword>
<dbReference type="NCBIfam" id="NF005449">
    <property type="entry name" value="PRK07041.1"/>
    <property type="match status" value="1"/>
</dbReference>
<evidence type="ECO:0000256" key="2">
    <source>
        <dbReference type="ARBA" id="ARBA00023002"/>
    </source>
</evidence>
<evidence type="ECO:0000313" key="3">
    <source>
        <dbReference type="EMBL" id="OTP76525.1"/>
    </source>
</evidence>
<evidence type="ECO:0000256" key="1">
    <source>
        <dbReference type="ARBA" id="ARBA00006484"/>
    </source>
</evidence>
<dbReference type="GO" id="GO:0016491">
    <property type="term" value="F:oxidoreductase activity"/>
    <property type="evidence" value="ECO:0007669"/>
    <property type="project" value="UniProtKB-KW"/>
</dbReference>
<dbReference type="InterPro" id="IPR002347">
    <property type="entry name" value="SDR_fam"/>
</dbReference>